<proteinExistence type="predicted"/>
<organism evidence="1 2">
    <name type="scientific">Corchorus capsularis</name>
    <name type="common">Jute</name>
    <dbReference type="NCBI Taxonomy" id="210143"/>
    <lineage>
        <taxon>Eukaryota</taxon>
        <taxon>Viridiplantae</taxon>
        <taxon>Streptophyta</taxon>
        <taxon>Embryophyta</taxon>
        <taxon>Tracheophyta</taxon>
        <taxon>Spermatophyta</taxon>
        <taxon>Magnoliopsida</taxon>
        <taxon>eudicotyledons</taxon>
        <taxon>Gunneridae</taxon>
        <taxon>Pentapetalae</taxon>
        <taxon>rosids</taxon>
        <taxon>malvids</taxon>
        <taxon>Malvales</taxon>
        <taxon>Malvaceae</taxon>
        <taxon>Grewioideae</taxon>
        <taxon>Apeibeae</taxon>
        <taxon>Corchorus</taxon>
    </lineage>
</organism>
<gene>
    <name evidence="1" type="ORF">CCACVL1_25026</name>
</gene>
<reference evidence="1 2" key="1">
    <citation type="submission" date="2013-09" db="EMBL/GenBank/DDBJ databases">
        <title>Corchorus capsularis genome sequencing.</title>
        <authorList>
            <person name="Alam M."/>
            <person name="Haque M.S."/>
            <person name="Islam M.S."/>
            <person name="Emdad E.M."/>
            <person name="Islam M.M."/>
            <person name="Ahmed B."/>
            <person name="Halim A."/>
            <person name="Hossen Q.M.M."/>
            <person name="Hossain M.Z."/>
            <person name="Ahmed R."/>
            <person name="Khan M.M."/>
            <person name="Islam R."/>
            <person name="Rashid M.M."/>
            <person name="Khan S.A."/>
            <person name="Rahman M.S."/>
            <person name="Alam M."/>
        </authorList>
    </citation>
    <scope>NUCLEOTIDE SEQUENCE [LARGE SCALE GENOMIC DNA]</scope>
    <source>
        <strain evidence="2">cv. CVL-1</strain>
        <tissue evidence="1">Whole seedling</tissue>
    </source>
</reference>
<dbReference type="AlphaFoldDB" id="A0A1R3GM33"/>
<name>A0A1R3GM33_COCAP</name>
<dbReference type="EMBL" id="AWWV01014020">
    <property type="protein sequence ID" value="OMO59168.1"/>
    <property type="molecule type" value="Genomic_DNA"/>
</dbReference>
<evidence type="ECO:0000313" key="2">
    <source>
        <dbReference type="Proteomes" id="UP000188268"/>
    </source>
</evidence>
<comment type="caution">
    <text evidence="1">The sequence shown here is derived from an EMBL/GenBank/DDBJ whole genome shotgun (WGS) entry which is preliminary data.</text>
</comment>
<accession>A0A1R3GM33</accession>
<evidence type="ECO:0000313" key="1">
    <source>
        <dbReference type="EMBL" id="OMO59168.1"/>
    </source>
</evidence>
<dbReference type="Proteomes" id="UP000188268">
    <property type="component" value="Unassembled WGS sequence"/>
</dbReference>
<keyword evidence="2" id="KW-1185">Reference proteome</keyword>
<dbReference type="Gramene" id="OMO59168">
    <property type="protein sequence ID" value="OMO59168"/>
    <property type="gene ID" value="CCACVL1_25026"/>
</dbReference>
<protein>
    <submittedName>
        <fullName evidence="1">Uncharacterized protein</fullName>
    </submittedName>
</protein>
<sequence length="57" mass="6049">MVANRQILSSAKLKIHARGVARPRPIHPSSVQEVSSALRTEGPAFSDLGLATALIKT</sequence>